<dbReference type="EMBL" id="CASHTH010003319">
    <property type="protein sequence ID" value="CAI8043328.1"/>
    <property type="molecule type" value="Genomic_DNA"/>
</dbReference>
<feature type="region of interest" description="Disordered" evidence="2">
    <location>
        <begin position="1"/>
        <end position="41"/>
    </location>
</feature>
<dbReference type="AlphaFoldDB" id="A0AA35X2W0"/>
<name>A0AA35X2W0_GEOBA</name>
<accession>A0AA35X2W0</accession>
<dbReference type="InterPro" id="IPR040911">
    <property type="entry name" value="Exostosin_GT47"/>
</dbReference>
<organism evidence="4 5">
    <name type="scientific">Geodia barretti</name>
    <name type="common">Barrett's horny sponge</name>
    <dbReference type="NCBI Taxonomy" id="519541"/>
    <lineage>
        <taxon>Eukaryota</taxon>
        <taxon>Metazoa</taxon>
        <taxon>Porifera</taxon>
        <taxon>Demospongiae</taxon>
        <taxon>Heteroscleromorpha</taxon>
        <taxon>Tetractinellida</taxon>
        <taxon>Astrophorina</taxon>
        <taxon>Geodiidae</taxon>
        <taxon>Geodia</taxon>
    </lineage>
</organism>
<keyword evidence="5" id="KW-1185">Reference proteome</keyword>
<feature type="compositionally biased region" description="Pro residues" evidence="2">
    <location>
        <begin position="28"/>
        <end position="41"/>
    </location>
</feature>
<protein>
    <submittedName>
        <fullName evidence="4">Probable glycosyltransferase At5g11130</fullName>
    </submittedName>
</protein>
<dbReference type="Pfam" id="PF03016">
    <property type="entry name" value="Exostosin_GT47"/>
    <property type="match status" value="1"/>
</dbReference>
<proteinExistence type="inferred from homology"/>
<comment type="caution">
    <text evidence="4">The sequence shown here is derived from an EMBL/GenBank/DDBJ whole genome shotgun (WGS) entry which is preliminary data.</text>
</comment>
<feature type="domain" description="Exostosin GT47" evidence="3">
    <location>
        <begin position="137"/>
        <end position="420"/>
    </location>
</feature>
<dbReference type="PANTHER" id="PTHR11062:SF281">
    <property type="entry name" value="EXOSTOSIN-LIKE 2"/>
    <property type="match status" value="1"/>
</dbReference>
<evidence type="ECO:0000256" key="2">
    <source>
        <dbReference type="SAM" id="MobiDB-lite"/>
    </source>
</evidence>
<reference evidence="4" key="1">
    <citation type="submission" date="2023-03" db="EMBL/GenBank/DDBJ databases">
        <authorList>
            <person name="Steffen K."/>
            <person name="Cardenas P."/>
        </authorList>
    </citation>
    <scope>NUCLEOTIDE SEQUENCE</scope>
</reference>
<dbReference type="Proteomes" id="UP001174909">
    <property type="component" value="Unassembled WGS sequence"/>
</dbReference>
<dbReference type="PANTHER" id="PTHR11062">
    <property type="entry name" value="EXOSTOSIN HEPARAN SULFATE GLYCOSYLTRANSFERASE -RELATED"/>
    <property type="match status" value="1"/>
</dbReference>
<gene>
    <name evidence="4" type="ORF">GBAR_LOCUS24049</name>
</gene>
<evidence type="ECO:0000256" key="1">
    <source>
        <dbReference type="ARBA" id="ARBA00010271"/>
    </source>
</evidence>
<sequence>MQLPPGLVTGSNDRGLPQRHLLMSTTSPPSPPSPQSLLTPPPITSYIRLEGVDSSGNDLFVMYGASIAQMKAACSAVPECEGFNSDGWVKSRISQKKRSTIDLYLKQVVTAELPSQVLGDSGAGAFRNLLEEYSNMEHNLKIFIYPTTVGGDMPSYVDYKYGVEYLFISLLSGSRFKTQDPSEATFFFLPSRCTAYRKSVIDLQEGIQVAGQTMRRMVYDVSHRYPYWNASLGMDHFYVCAHDMGTEMAQLADPALWKNSIGLVNTADASEPSYVPHKDISVPPHPGRGKVDWALIGQGGATFDPARRKKLAFLAGEGSRGVRPLIFSLFKSDPDFNLVSGYLSDEDYQHALKTSKFCLCPRGNKAWSPRLMDALWFGCIPVLIADHYIPPLTDLLDWENFSVVVPESQVKELKKILRAIPEARQEEMRRSILQVYPHLTWNDQPHPYDAFHSTLFTLWTKRHTFRTRPRPVN</sequence>
<evidence type="ECO:0000313" key="4">
    <source>
        <dbReference type="EMBL" id="CAI8043328.1"/>
    </source>
</evidence>
<dbReference type="InterPro" id="IPR004263">
    <property type="entry name" value="Exostosin"/>
</dbReference>
<evidence type="ECO:0000259" key="3">
    <source>
        <dbReference type="Pfam" id="PF03016"/>
    </source>
</evidence>
<evidence type="ECO:0000313" key="5">
    <source>
        <dbReference type="Proteomes" id="UP001174909"/>
    </source>
</evidence>
<dbReference type="GO" id="GO:0016757">
    <property type="term" value="F:glycosyltransferase activity"/>
    <property type="evidence" value="ECO:0007669"/>
    <property type="project" value="InterPro"/>
</dbReference>
<dbReference type="Gene3D" id="3.40.50.2000">
    <property type="entry name" value="Glycogen Phosphorylase B"/>
    <property type="match status" value="1"/>
</dbReference>
<dbReference type="GO" id="GO:0015012">
    <property type="term" value="P:heparan sulfate proteoglycan biosynthetic process"/>
    <property type="evidence" value="ECO:0007669"/>
    <property type="project" value="UniProtKB-ARBA"/>
</dbReference>
<comment type="similarity">
    <text evidence="1">Belongs to the glycosyltransferase 47 family.</text>
</comment>